<evidence type="ECO:0000313" key="5">
    <source>
        <dbReference type="Proteomes" id="UP000471501"/>
    </source>
</evidence>
<evidence type="ECO:0000313" key="4">
    <source>
        <dbReference type="EMBL" id="MWB93683.1"/>
    </source>
</evidence>
<dbReference type="Proteomes" id="UP000471501">
    <property type="component" value="Unassembled WGS sequence"/>
</dbReference>
<gene>
    <name evidence="4" type="ORF">GON26_04880</name>
</gene>
<organism evidence="4 5">
    <name type="scientific">Flavobacterium hydrocarbonoxydans</name>
    <dbReference type="NCBI Taxonomy" id="2683249"/>
    <lineage>
        <taxon>Bacteria</taxon>
        <taxon>Pseudomonadati</taxon>
        <taxon>Bacteroidota</taxon>
        <taxon>Flavobacteriia</taxon>
        <taxon>Flavobacteriales</taxon>
        <taxon>Flavobacteriaceae</taxon>
        <taxon>Flavobacterium</taxon>
    </lineage>
</organism>
<dbReference type="InterPro" id="IPR030916">
    <property type="entry name" value="ELWxxDGT_rpt"/>
</dbReference>
<feature type="chain" id="PRO_5026276718" evidence="2">
    <location>
        <begin position="21"/>
        <end position="546"/>
    </location>
</feature>
<protein>
    <submittedName>
        <fullName evidence="4">T9SS type A sorting domain-containing protein</fullName>
    </submittedName>
</protein>
<dbReference type="NCBIfam" id="TIGR04534">
    <property type="entry name" value="ELWxxDGT_rpt"/>
    <property type="match status" value="4"/>
</dbReference>
<keyword evidence="5" id="KW-1185">Reference proteome</keyword>
<sequence>MKKNYLMLTVLLLLNLNLRAQQLVKDINPGGNSSYITLSKAVNNTLYFAADEGVTGNELWKSDGTDSGTMLVKDINPDGDGLNYTFPNVFANIDDTLYFVAYTPTSGVELWKTDGTADGTVMVKDIDPGTGSGIDVTRCELVPMNGILYFIADDGVTQNELWRSDGTAEGTYLIKNIAPVWQSYIEELTVVNDILFFSANSESGGAELWKTDGTTSGTVMVKNIQASGGSSPQFLNNVNGTLFFAAYTTEHGKELWKSDGTAEGTVLVKDIRPGIDNSIQYTNVNNFANNNGILYFTATDGVNGIELWKSDGTEEGTVLVKDVKPGAAGGLDLNNIRNFIAINGTLYFMGDNGVSGRELWKSDGTPEGTLMVKDIRAGSSWSEPEGFVSYNNTLYFSAYDGINGGHKLWKSDGTTEGTTIIDTEAPTDPKNITIMNDNLYCRAWDNEYGEELRRLNLSTLGLENENKRITFSLLPNPSTGIVTIITDHVESDKLDIAVFSILGNTVYKGSASKEQMQINLSFLSKGVYIIKVQDGAKVHNQKIIIE</sequence>
<feature type="domain" description="Secretion system C-terminal sorting" evidence="3">
    <location>
        <begin position="475"/>
        <end position="545"/>
    </location>
</feature>
<evidence type="ECO:0000259" key="3">
    <source>
        <dbReference type="Pfam" id="PF18962"/>
    </source>
</evidence>
<dbReference type="RefSeq" id="WP_160373605.1">
    <property type="nucleotide sequence ID" value="NZ_WSTB01000002.1"/>
</dbReference>
<evidence type="ECO:0000256" key="2">
    <source>
        <dbReference type="SAM" id="SignalP"/>
    </source>
</evidence>
<keyword evidence="1 2" id="KW-0732">Signal</keyword>
<reference evidence="4 5" key="1">
    <citation type="submission" date="2019-12" db="EMBL/GenBank/DDBJ databases">
        <authorList>
            <person name="Kim Y.S."/>
        </authorList>
    </citation>
    <scope>NUCLEOTIDE SEQUENCE [LARGE SCALE GENOMIC DNA]</scope>
    <source>
        <strain evidence="4 5">GA093</strain>
    </source>
</reference>
<dbReference type="EMBL" id="WSTB01000002">
    <property type="protein sequence ID" value="MWB93683.1"/>
    <property type="molecule type" value="Genomic_DNA"/>
</dbReference>
<accession>A0A6I4NIA4</accession>
<feature type="signal peptide" evidence="2">
    <location>
        <begin position="1"/>
        <end position="20"/>
    </location>
</feature>
<dbReference type="Pfam" id="PF18962">
    <property type="entry name" value="Por_Secre_tail"/>
    <property type="match status" value="1"/>
</dbReference>
<comment type="caution">
    <text evidence="4">The sequence shown here is derived from an EMBL/GenBank/DDBJ whole genome shotgun (WGS) entry which is preliminary data.</text>
</comment>
<dbReference type="AlphaFoldDB" id="A0A6I4NIA4"/>
<proteinExistence type="predicted"/>
<dbReference type="InterPro" id="IPR026444">
    <property type="entry name" value="Secre_tail"/>
</dbReference>
<dbReference type="NCBIfam" id="TIGR04183">
    <property type="entry name" value="Por_Secre_tail"/>
    <property type="match status" value="1"/>
</dbReference>
<dbReference type="SUPFAM" id="SSF63825">
    <property type="entry name" value="YWTD domain"/>
    <property type="match status" value="1"/>
</dbReference>
<evidence type="ECO:0000256" key="1">
    <source>
        <dbReference type="ARBA" id="ARBA00022729"/>
    </source>
</evidence>
<name>A0A6I4NIA4_9FLAO</name>